<name>A0ACC2WE75_9TREE</name>
<reference evidence="1" key="1">
    <citation type="submission" date="2023-04" db="EMBL/GenBank/DDBJ databases">
        <title>Draft Genome sequencing of Naganishia species isolated from polar environments using Oxford Nanopore Technology.</title>
        <authorList>
            <person name="Leo P."/>
            <person name="Venkateswaran K."/>
        </authorList>
    </citation>
    <scope>NUCLEOTIDE SEQUENCE</scope>
    <source>
        <strain evidence="1">MNA-CCFEE 5261</strain>
    </source>
</reference>
<protein>
    <submittedName>
        <fullName evidence="1">Uncharacterized protein</fullName>
    </submittedName>
</protein>
<comment type="caution">
    <text evidence="1">The sequence shown here is derived from an EMBL/GenBank/DDBJ whole genome shotgun (WGS) entry which is preliminary data.</text>
</comment>
<dbReference type="EMBL" id="JASBWR010000016">
    <property type="protein sequence ID" value="KAJ9109716.1"/>
    <property type="molecule type" value="Genomic_DNA"/>
</dbReference>
<dbReference type="Proteomes" id="UP001241377">
    <property type="component" value="Unassembled WGS sequence"/>
</dbReference>
<accession>A0ACC2WE75</accession>
<sequence length="240" mass="26920">MATDRRRGVTQFTVHIPDANTNASTLTTSAELYGKSTRSASRWSSLEFKIYGLIFAVVVPLMVWVPIRLSQGKSSHHMCVSKSHPNYYNYAYKLGDGWIPGRKVDISDPQYRTFRQNIPALLALGGSYLLLSHAFTLIRPHAFPSASKTQFIVAFELGMLVILHGIGAVKIGLIVLLNWGLTRWSVRLTKGNGAPTWLTPTLVWTFNGLMLFANDYYEGYKLETIHPSLANLVRFSFCYA</sequence>
<keyword evidence="2" id="KW-1185">Reference proteome</keyword>
<organism evidence="1 2">
    <name type="scientific">Naganishia cerealis</name>
    <dbReference type="NCBI Taxonomy" id="610337"/>
    <lineage>
        <taxon>Eukaryota</taxon>
        <taxon>Fungi</taxon>
        <taxon>Dikarya</taxon>
        <taxon>Basidiomycota</taxon>
        <taxon>Agaricomycotina</taxon>
        <taxon>Tremellomycetes</taxon>
        <taxon>Filobasidiales</taxon>
        <taxon>Filobasidiaceae</taxon>
        <taxon>Naganishia</taxon>
    </lineage>
</organism>
<gene>
    <name evidence="1" type="ORF">QFC19_001946</name>
</gene>
<evidence type="ECO:0000313" key="1">
    <source>
        <dbReference type="EMBL" id="KAJ9109716.1"/>
    </source>
</evidence>
<proteinExistence type="predicted"/>
<evidence type="ECO:0000313" key="2">
    <source>
        <dbReference type="Proteomes" id="UP001241377"/>
    </source>
</evidence>